<dbReference type="SUPFAM" id="SSF64182">
    <property type="entry name" value="DHH phosphoesterases"/>
    <property type="match status" value="1"/>
</dbReference>
<keyword evidence="1" id="KW-0808">Transferase</keyword>
<accession>A0A511QH10</accession>
<keyword evidence="2" id="KW-1185">Reference proteome</keyword>
<dbReference type="AlphaFoldDB" id="A0A511QH10"/>
<gene>
    <name evidence="1" type="ORF">VSA01S_27160</name>
</gene>
<name>A0A511QH10_9VIBR</name>
<organism evidence="1 2">
    <name type="scientific">Vibrio sagamiensis NBRC 104589</name>
    <dbReference type="NCBI Taxonomy" id="1219064"/>
    <lineage>
        <taxon>Bacteria</taxon>
        <taxon>Pseudomonadati</taxon>
        <taxon>Pseudomonadota</taxon>
        <taxon>Gammaproteobacteria</taxon>
        <taxon>Vibrionales</taxon>
        <taxon>Vibrionaceae</taxon>
        <taxon>Vibrio</taxon>
    </lineage>
</organism>
<proteinExistence type="predicted"/>
<protein>
    <submittedName>
        <fullName evidence="1">Acetyltransferase</fullName>
    </submittedName>
</protein>
<dbReference type="OrthoDB" id="5429547at2"/>
<sequence length="318" mass="34841">MNYDVFNGDADGIIALLQLRLANPTDAQLVTGVKRDIHLLDKLTVQAGDELTVLDISMEKNRVGLENALRQGARVFYADHHQAGHMPKHEGLTAHINLDANICTALIIDELLEQRFHHWAIAGAYGDNLLAKAEQLADLAGLNSEQKTQLEQLGTLINYNGYGAQLDDLHFHPADLFRALVQYPSPFDVIADLTSPFYSLQSAYQQDMTRAQSVSAMYEGQRLKLFELPNQAFSRRVSGVYGNWLANQEPNFAHAVLTDNGDGSFTVSLRAPLNNKQGAMAVCGQFPSGGGRQAAAGINQLPKASLNAFISAVEQYYA</sequence>
<reference evidence="1 2" key="1">
    <citation type="submission" date="2019-07" db="EMBL/GenBank/DDBJ databases">
        <title>Whole genome shotgun sequence of Vibrio sagamiensis NBRC 104589.</title>
        <authorList>
            <person name="Hosoyama A."/>
            <person name="Uohara A."/>
            <person name="Ohji S."/>
            <person name="Ichikawa N."/>
        </authorList>
    </citation>
    <scope>NUCLEOTIDE SEQUENCE [LARGE SCALE GENOMIC DNA]</scope>
    <source>
        <strain evidence="1 2">NBRC 104589</strain>
    </source>
</reference>
<dbReference type="InterPro" id="IPR038763">
    <property type="entry name" value="DHH_sf"/>
</dbReference>
<dbReference type="EMBL" id="BJXJ01000028">
    <property type="protein sequence ID" value="GEM76604.1"/>
    <property type="molecule type" value="Genomic_DNA"/>
</dbReference>
<dbReference type="GO" id="GO:0016740">
    <property type="term" value="F:transferase activity"/>
    <property type="evidence" value="ECO:0007669"/>
    <property type="project" value="UniProtKB-KW"/>
</dbReference>
<dbReference type="RefSeq" id="WP_039979445.1">
    <property type="nucleotide sequence ID" value="NZ_BAOJ01000016.1"/>
</dbReference>
<evidence type="ECO:0000313" key="1">
    <source>
        <dbReference type="EMBL" id="GEM76604.1"/>
    </source>
</evidence>
<evidence type="ECO:0000313" key="2">
    <source>
        <dbReference type="Proteomes" id="UP000321922"/>
    </source>
</evidence>
<dbReference type="Proteomes" id="UP000321922">
    <property type="component" value="Unassembled WGS sequence"/>
</dbReference>
<comment type="caution">
    <text evidence="1">The sequence shown here is derived from an EMBL/GenBank/DDBJ whole genome shotgun (WGS) entry which is preliminary data.</text>
</comment>